<keyword evidence="2" id="KW-1185">Reference proteome</keyword>
<reference evidence="2" key="1">
    <citation type="submission" date="2018-09" db="EMBL/GenBank/DDBJ databases">
        <authorList>
            <person name="Zhu H."/>
        </authorList>
    </citation>
    <scope>NUCLEOTIDE SEQUENCE [LARGE SCALE GENOMIC DNA]</scope>
    <source>
        <strain evidence="2">K2W31S-8</strain>
    </source>
</reference>
<evidence type="ECO:0000313" key="2">
    <source>
        <dbReference type="Proteomes" id="UP000265560"/>
    </source>
</evidence>
<accession>A0A385YY93</accession>
<dbReference type="AlphaFoldDB" id="A0A385YY93"/>
<evidence type="ECO:0000313" key="1">
    <source>
        <dbReference type="EMBL" id="AYC31250.1"/>
    </source>
</evidence>
<sequence length="62" mass="6360">MFKSGPELAALADAALKAGSECSFTCVNSASSPAFALPRLRSLRSAPLFMGARRTGADAARS</sequence>
<name>A0A385YY93_9PSED</name>
<dbReference type="Proteomes" id="UP000265560">
    <property type="component" value="Chromosome"/>
</dbReference>
<dbReference type="EMBL" id="CP032419">
    <property type="protein sequence ID" value="AYC31250.1"/>
    <property type="molecule type" value="Genomic_DNA"/>
</dbReference>
<organism evidence="1 2">
    <name type="scientific">Pseudomonas cavernae</name>
    <dbReference type="NCBI Taxonomy" id="2320867"/>
    <lineage>
        <taxon>Bacteria</taxon>
        <taxon>Pseudomonadati</taxon>
        <taxon>Pseudomonadota</taxon>
        <taxon>Gammaproteobacteria</taxon>
        <taxon>Pseudomonadales</taxon>
        <taxon>Pseudomonadaceae</taxon>
        <taxon>Pseudomonas</taxon>
    </lineage>
</organism>
<proteinExistence type="predicted"/>
<dbReference type="KEGG" id="pcav:D3880_02090"/>
<protein>
    <submittedName>
        <fullName evidence="1">Uncharacterized protein</fullName>
    </submittedName>
</protein>
<gene>
    <name evidence="1" type="ORF">D3880_02090</name>
</gene>